<dbReference type="InterPro" id="IPR050148">
    <property type="entry name" value="Terpene_synthase-like"/>
</dbReference>
<gene>
    <name evidence="5" type="ORF">NCGR_LOCUS66684</name>
</gene>
<dbReference type="InterPro" id="IPR001906">
    <property type="entry name" value="Terpene_synth_N"/>
</dbReference>
<dbReference type="Gene3D" id="1.50.10.130">
    <property type="entry name" value="Terpene synthase, N-terminal domain"/>
    <property type="match status" value="1"/>
</dbReference>
<evidence type="ECO:0000259" key="4">
    <source>
        <dbReference type="Pfam" id="PF03936"/>
    </source>
</evidence>
<protein>
    <submittedName>
        <fullName evidence="5">Uncharacterized protein</fullName>
    </submittedName>
</protein>
<organism evidence="5 6">
    <name type="scientific">Miscanthus lutarioriparius</name>
    <dbReference type="NCBI Taxonomy" id="422564"/>
    <lineage>
        <taxon>Eukaryota</taxon>
        <taxon>Viridiplantae</taxon>
        <taxon>Streptophyta</taxon>
        <taxon>Embryophyta</taxon>
        <taxon>Tracheophyta</taxon>
        <taxon>Spermatophyta</taxon>
        <taxon>Magnoliopsida</taxon>
        <taxon>Liliopsida</taxon>
        <taxon>Poales</taxon>
        <taxon>Poaceae</taxon>
        <taxon>PACMAD clade</taxon>
        <taxon>Panicoideae</taxon>
        <taxon>Andropogonodae</taxon>
        <taxon>Andropogoneae</taxon>
        <taxon>Saccharinae</taxon>
        <taxon>Miscanthus</taxon>
    </lineage>
</organism>
<dbReference type="InterPro" id="IPR036965">
    <property type="entry name" value="Terpene_synth_N_sf"/>
</dbReference>
<dbReference type="Gene3D" id="1.10.600.10">
    <property type="entry name" value="Farnesyl Diphosphate Synthase"/>
    <property type="match status" value="1"/>
</dbReference>
<dbReference type="InterPro" id="IPR005630">
    <property type="entry name" value="Terpene_synthase_metal-bd"/>
</dbReference>
<dbReference type="Pfam" id="PF01397">
    <property type="entry name" value="Terpene_synth"/>
    <property type="match status" value="1"/>
</dbReference>
<dbReference type="GO" id="GO:0010333">
    <property type="term" value="F:terpene synthase activity"/>
    <property type="evidence" value="ECO:0007669"/>
    <property type="project" value="InterPro"/>
</dbReference>
<evidence type="ECO:0000313" key="6">
    <source>
        <dbReference type="Proteomes" id="UP000604825"/>
    </source>
</evidence>
<feature type="domain" description="Terpene synthase metal-binding" evidence="4">
    <location>
        <begin position="248"/>
        <end position="438"/>
    </location>
</feature>
<dbReference type="Proteomes" id="UP000604825">
    <property type="component" value="Unassembled WGS sequence"/>
</dbReference>
<evidence type="ECO:0000313" key="5">
    <source>
        <dbReference type="EMBL" id="CAD6342586.1"/>
    </source>
</evidence>
<dbReference type="InterPro" id="IPR044814">
    <property type="entry name" value="Terpene_cyclase_plant_C1"/>
</dbReference>
<dbReference type="SUPFAM" id="SSF48239">
    <property type="entry name" value="Terpenoid cyclases/Protein prenyltransferases"/>
    <property type="match status" value="1"/>
</dbReference>
<dbReference type="PANTHER" id="PTHR31225">
    <property type="entry name" value="OS04G0344100 PROTEIN-RELATED"/>
    <property type="match status" value="1"/>
</dbReference>
<dbReference type="CDD" id="cd00684">
    <property type="entry name" value="Terpene_cyclase_plant_C1"/>
    <property type="match status" value="1"/>
</dbReference>
<evidence type="ECO:0000256" key="2">
    <source>
        <dbReference type="ARBA" id="ARBA00022723"/>
    </source>
</evidence>
<name>A0A811SK90_9POAL</name>
<dbReference type="PANTHER" id="PTHR31225:SF228">
    <property type="entry name" value="ALPHA-TERPINEOL SYNTHASE, CHLOROPLASTIC"/>
    <property type="match status" value="1"/>
</dbReference>
<dbReference type="GO" id="GO:0016102">
    <property type="term" value="P:diterpenoid biosynthetic process"/>
    <property type="evidence" value="ECO:0007669"/>
    <property type="project" value="InterPro"/>
</dbReference>
<keyword evidence="6" id="KW-1185">Reference proteome</keyword>
<keyword evidence="2" id="KW-0479">Metal-binding</keyword>
<sequence>MAAWAGPRLPVHMAAWAWKPGKSIISQKGAAAAVCQCIPGIPCSAAPGFQPSIWGDLFLTYSSPLATSSTQKAWMVHRAEQLKEQVAKLIAASIACSLYHRIHLIDVLERLCLDHLFEDEINDMLTRISNVNVCGCDLQTVAMWFYLLRKHGYRVSSDVFAKFRDEQGCFAANNARDLLNLYNAACLRTHGEIILDEAISFTTKCLKSVAPNMETSLASEIKRVLEIPLPRSVRIYEAKSHIAEYGKLQSRLSFARDRVVECYFWMVGVYFEPIYSRARVILSKVLAIVSLLDDTYDVYGTSQECELFTKCIESWDTAVTGGLPENMKFIFGKILDTCQSIEDELAPEEKYRMPYLKIFIVDLVRAYNKEVKWREEGYVPATVEEHLQVSSRSGACHLLSCTSFVGMGDVAAQEAFEWVCSVPKIVQALCIILRLSDDQVI</sequence>
<dbReference type="InterPro" id="IPR008949">
    <property type="entry name" value="Isoprenoid_synthase_dom_sf"/>
</dbReference>
<feature type="domain" description="Terpene synthase N-terminal" evidence="3">
    <location>
        <begin position="53"/>
        <end position="225"/>
    </location>
</feature>
<dbReference type="Pfam" id="PF03936">
    <property type="entry name" value="Terpene_synth_C"/>
    <property type="match status" value="1"/>
</dbReference>
<dbReference type="SUPFAM" id="SSF48576">
    <property type="entry name" value="Terpenoid synthases"/>
    <property type="match status" value="1"/>
</dbReference>
<comment type="caution">
    <text evidence="5">The sequence shown here is derived from an EMBL/GenBank/DDBJ whole genome shotgun (WGS) entry which is preliminary data.</text>
</comment>
<dbReference type="EMBL" id="CAJGYO010000547">
    <property type="protein sequence ID" value="CAD6342586.1"/>
    <property type="molecule type" value="Genomic_DNA"/>
</dbReference>
<reference evidence="5" key="1">
    <citation type="submission" date="2020-10" db="EMBL/GenBank/DDBJ databases">
        <authorList>
            <person name="Han B."/>
            <person name="Lu T."/>
            <person name="Zhao Q."/>
            <person name="Huang X."/>
            <person name="Zhao Y."/>
        </authorList>
    </citation>
    <scope>NUCLEOTIDE SEQUENCE</scope>
</reference>
<dbReference type="GO" id="GO:0000287">
    <property type="term" value="F:magnesium ion binding"/>
    <property type="evidence" value="ECO:0007669"/>
    <property type="project" value="InterPro"/>
</dbReference>
<comment type="cofactor">
    <cofactor evidence="1">
        <name>Mg(2+)</name>
        <dbReference type="ChEBI" id="CHEBI:18420"/>
    </cofactor>
</comment>
<proteinExistence type="predicted"/>
<dbReference type="InterPro" id="IPR008930">
    <property type="entry name" value="Terpenoid_cyclase/PrenylTrfase"/>
</dbReference>
<dbReference type="OrthoDB" id="635298at2759"/>
<accession>A0A811SK90</accession>
<dbReference type="AlphaFoldDB" id="A0A811SK90"/>
<evidence type="ECO:0000259" key="3">
    <source>
        <dbReference type="Pfam" id="PF01397"/>
    </source>
</evidence>
<evidence type="ECO:0000256" key="1">
    <source>
        <dbReference type="ARBA" id="ARBA00001946"/>
    </source>
</evidence>